<evidence type="ECO:0000256" key="10">
    <source>
        <dbReference type="ARBA" id="ARBA00022807"/>
    </source>
</evidence>
<dbReference type="PRINTS" id="PR00376">
    <property type="entry name" value="IL1BCENZYME"/>
</dbReference>
<dbReference type="GO" id="GO:0006508">
    <property type="term" value="P:proteolysis"/>
    <property type="evidence" value="ECO:0007669"/>
    <property type="project" value="UniProtKB-KW"/>
</dbReference>
<organism evidence="21 22">
    <name type="scientific">Phoxinus phoxinus</name>
    <name type="common">Eurasian minnow</name>
    <dbReference type="NCBI Taxonomy" id="58324"/>
    <lineage>
        <taxon>Eukaryota</taxon>
        <taxon>Metazoa</taxon>
        <taxon>Chordata</taxon>
        <taxon>Craniata</taxon>
        <taxon>Vertebrata</taxon>
        <taxon>Euteleostomi</taxon>
        <taxon>Actinopterygii</taxon>
        <taxon>Neopterygii</taxon>
        <taxon>Teleostei</taxon>
        <taxon>Ostariophysi</taxon>
        <taxon>Cypriniformes</taxon>
        <taxon>Leuciscidae</taxon>
        <taxon>Phoxininae</taxon>
        <taxon>Phoxinus</taxon>
    </lineage>
</organism>
<evidence type="ECO:0000256" key="2">
    <source>
        <dbReference type="ARBA" id="ARBA00004496"/>
    </source>
</evidence>
<comment type="similarity">
    <text evidence="3 17">Belongs to the peptidase C14A family.</text>
</comment>
<keyword evidence="22" id="KW-1185">Reference proteome</keyword>
<dbReference type="AlphaFoldDB" id="A0AAN9HEK5"/>
<keyword evidence="6" id="KW-0645">Protease</keyword>
<keyword evidence="9" id="KW-0378">Hydrolase</keyword>
<dbReference type="GO" id="GO:0043065">
    <property type="term" value="P:positive regulation of apoptotic process"/>
    <property type="evidence" value="ECO:0007669"/>
    <property type="project" value="UniProtKB-ARBA"/>
</dbReference>
<dbReference type="InterPro" id="IPR029030">
    <property type="entry name" value="Caspase-like_dom_sf"/>
</dbReference>
<dbReference type="GO" id="GO:0004197">
    <property type="term" value="F:cysteine-type endopeptidase activity"/>
    <property type="evidence" value="ECO:0007669"/>
    <property type="project" value="InterPro"/>
</dbReference>
<dbReference type="SMART" id="SM00114">
    <property type="entry name" value="CARD"/>
    <property type="match status" value="1"/>
</dbReference>
<dbReference type="Pfam" id="PF00656">
    <property type="entry name" value="Peptidase_C14"/>
    <property type="match status" value="1"/>
</dbReference>
<evidence type="ECO:0000256" key="3">
    <source>
        <dbReference type="ARBA" id="ARBA00010134"/>
    </source>
</evidence>
<evidence type="ECO:0000256" key="1">
    <source>
        <dbReference type="ARBA" id="ARBA00004123"/>
    </source>
</evidence>
<dbReference type="PANTHER" id="PTHR47901:SF8">
    <property type="entry name" value="CASPASE-3"/>
    <property type="match status" value="1"/>
</dbReference>
<dbReference type="GO" id="GO:0072557">
    <property type="term" value="C:IPAF inflammasome complex"/>
    <property type="evidence" value="ECO:0007669"/>
    <property type="project" value="TreeGrafter"/>
</dbReference>
<dbReference type="InterPro" id="IPR015917">
    <property type="entry name" value="Pept_C14A"/>
</dbReference>
<evidence type="ECO:0000256" key="11">
    <source>
        <dbReference type="ARBA" id="ARBA00023145"/>
    </source>
</evidence>
<dbReference type="GO" id="GO:0005634">
    <property type="term" value="C:nucleus"/>
    <property type="evidence" value="ECO:0007669"/>
    <property type="project" value="UniProtKB-SubCell"/>
</dbReference>
<evidence type="ECO:0000259" key="19">
    <source>
        <dbReference type="PROSITE" id="PS50208"/>
    </source>
</evidence>
<dbReference type="InterPro" id="IPR033139">
    <property type="entry name" value="Caspase_cys_AS"/>
</dbReference>
<keyword evidence="4" id="KW-0963">Cytoplasm</keyword>
<dbReference type="InterPro" id="IPR016129">
    <property type="entry name" value="Caspase_his_AS"/>
</dbReference>
<dbReference type="GO" id="GO:0006915">
    <property type="term" value="P:apoptotic process"/>
    <property type="evidence" value="ECO:0007669"/>
    <property type="project" value="UniProtKB-KW"/>
</dbReference>
<dbReference type="Gene3D" id="3.40.50.1460">
    <property type="match status" value="1"/>
</dbReference>
<dbReference type="CDD" id="cd00032">
    <property type="entry name" value="CASc"/>
    <property type="match status" value="1"/>
</dbReference>
<dbReference type="InterPro" id="IPR001315">
    <property type="entry name" value="CARD"/>
</dbReference>
<feature type="domain" description="Caspase family p20" evidence="19">
    <location>
        <begin position="125"/>
        <end position="247"/>
    </location>
</feature>
<keyword evidence="8" id="KW-0677">Repeat</keyword>
<proteinExistence type="inferred from homology"/>
<evidence type="ECO:0000256" key="12">
    <source>
        <dbReference type="ARBA" id="ARBA00023242"/>
    </source>
</evidence>
<feature type="active site" evidence="16">
    <location>
        <position position="243"/>
    </location>
</feature>
<dbReference type="GO" id="GO:0050727">
    <property type="term" value="P:regulation of inflammatory response"/>
    <property type="evidence" value="ECO:0007669"/>
    <property type="project" value="TreeGrafter"/>
</dbReference>
<dbReference type="Proteomes" id="UP001364617">
    <property type="component" value="Unassembled WGS sequence"/>
</dbReference>
<accession>A0AAN9HEK5</accession>
<dbReference type="EC" id="3.4.22.61" evidence="14"/>
<evidence type="ECO:0000256" key="5">
    <source>
        <dbReference type="ARBA" id="ARBA00022553"/>
    </source>
</evidence>
<evidence type="ECO:0000313" key="21">
    <source>
        <dbReference type="EMBL" id="KAK7172867.1"/>
    </source>
</evidence>
<comment type="catalytic activity">
    <reaction evidence="13">
        <text>Strict requirement for Asp at position P1 and has a preferred cleavage sequence of (Leu/Asp/Val)-Glu-Thr-Asp-|-(Gly/Ser/Ala).</text>
        <dbReference type="EC" id="3.4.22.61"/>
    </reaction>
</comment>
<dbReference type="Gene3D" id="1.10.533.10">
    <property type="entry name" value="Death Domain, Fas"/>
    <property type="match status" value="1"/>
</dbReference>
<evidence type="ECO:0000256" key="15">
    <source>
        <dbReference type="ARBA" id="ARBA00068172"/>
    </source>
</evidence>
<dbReference type="InterPro" id="IPR002138">
    <property type="entry name" value="Pept_C14_p10"/>
</dbReference>
<comment type="caution">
    <text evidence="21">The sequence shown here is derived from an EMBL/GenBank/DDBJ whole genome shotgun (WGS) entry which is preliminary data.</text>
</comment>
<feature type="domain" description="CARD" evidence="20">
    <location>
        <begin position="1"/>
        <end position="91"/>
    </location>
</feature>
<evidence type="ECO:0000256" key="7">
    <source>
        <dbReference type="ARBA" id="ARBA00022703"/>
    </source>
</evidence>
<keyword evidence="5" id="KW-0597">Phosphoprotein</keyword>
<keyword evidence="7" id="KW-0053">Apoptosis</keyword>
<dbReference type="InterPro" id="IPR011029">
    <property type="entry name" value="DEATH-like_dom_sf"/>
</dbReference>
<dbReference type="PANTHER" id="PTHR47901">
    <property type="entry name" value="CASPASE RECRUITMENT DOMAIN-CONTAINING PROTEIN 18"/>
    <property type="match status" value="1"/>
</dbReference>
<reference evidence="21 22" key="1">
    <citation type="submission" date="2024-02" db="EMBL/GenBank/DDBJ databases">
        <title>Chromosome-level genome assembly of the Eurasian Minnow (Phoxinus phoxinus).</title>
        <authorList>
            <person name="Oriowo T.O."/>
            <person name="Martin S."/>
            <person name="Stange M."/>
            <person name="Chrysostomakis Y."/>
            <person name="Brown T."/>
            <person name="Winkler S."/>
            <person name="Kukowka S."/>
            <person name="Myers E.W."/>
            <person name="Bohne A."/>
        </authorList>
    </citation>
    <scope>NUCLEOTIDE SEQUENCE [LARGE SCALE GENOMIC DNA]</scope>
    <source>
        <strain evidence="21">ZFMK-TIS-60720</strain>
        <tissue evidence="21">Whole Organism</tissue>
    </source>
</reference>
<evidence type="ECO:0000259" key="20">
    <source>
        <dbReference type="PROSITE" id="PS50209"/>
    </source>
</evidence>
<keyword evidence="10" id="KW-0788">Thiol protease</keyword>
<feature type="domain" description="Caspase family p10" evidence="18">
    <location>
        <begin position="269"/>
        <end position="364"/>
    </location>
</feature>
<evidence type="ECO:0000313" key="22">
    <source>
        <dbReference type="Proteomes" id="UP001364617"/>
    </source>
</evidence>
<keyword evidence="12" id="KW-0539">Nucleus</keyword>
<gene>
    <name evidence="21" type="ORF">R3I93_002860</name>
</gene>
<dbReference type="Pfam" id="PF00619">
    <property type="entry name" value="CARD"/>
    <property type="match status" value="1"/>
</dbReference>
<evidence type="ECO:0000256" key="16">
    <source>
        <dbReference type="PIRSR" id="PIRSR038001-1"/>
    </source>
</evidence>
<sequence>MAEEVLENCRIQLRDGLTEAVIKSLLDDLRAENVLGTEEIEEILQKTKTRTDQARDLIDSVKRKGRKASEILLKCLEKRDEHLYKSLNIDRHLAIQETGATSSHIPITTDKPKTTDDVYKMDSNPRGLCLIINNKNFENPKRERKGSQKDVDSLGKLFKKLGFLVEIKEDQTASEIKQLMIDYSKDARHADCFVCCVMSHGDETGVEGYDEQTCPLNDITSPFDGDNCTSLIGKPKVFFIQACRGHEMQSKVLVADGSSSSRIQKSGEISYSIAKDSDFLIAMSTVYGYLSIRDSYNGSWFIQSLCKHLEEGSTRDQDILSILTKVNNEVSRKEGIIKINNDEIDAKMTPQPSFSLTKLLVFRAPKAAASK</sequence>
<name>A0AAN9HEK5_9TELE</name>
<dbReference type="PROSITE" id="PS50208">
    <property type="entry name" value="CASPASE_P20"/>
    <property type="match status" value="1"/>
</dbReference>
<dbReference type="PROSITE" id="PS01122">
    <property type="entry name" value="CASPASE_CYS"/>
    <property type="match status" value="1"/>
</dbReference>
<dbReference type="SMART" id="SM00115">
    <property type="entry name" value="CASc"/>
    <property type="match status" value="1"/>
</dbReference>
<evidence type="ECO:0000259" key="18">
    <source>
        <dbReference type="PROSITE" id="PS50207"/>
    </source>
</evidence>
<evidence type="ECO:0000256" key="13">
    <source>
        <dbReference type="ARBA" id="ARBA00051626"/>
    </source>
</evidence>
<evidence type="ECO:0000256" key="17">
    <source>
        <dbReference type="RuleBase" id="RU003971"/>
    </source>
</evidence>
<dbReference type="InterPro" id="IPR011600">
    <property type="entry name" value="Pept_C14_caspase"/>
</dbReference>
<dbReference type="GO" id="GO:0010467">
    <property type="term" value="P:gene expression"/>
    <property type="evidence" value="ECO:0007669"/>
    <property type="project" value="UniProtKB-ARBA"/>
</dbReference>
<keyword evidence="11" id="KW-0865">Zymogen</keyword>
<dbReference type="EMBL" id="JAYKXH010000003">
    <property type="protein sequence ID" value="KAK7172867.1"/>
    <property type="molecule type" value="Genomic_DNA"/>
</dbReference>
<dbReference type="GO" id="GO:0097169">
    <property type="term" value="C:AIM2 inflammasome complex"/>
    <property type="evidence" value="ECO:0007669"/>
    <property type="project" value="TreeGrafter"/>
</dbReference>
<dbReference type="GO" id="GO:0005886">
    <property type="term" value="C:plasma membrane"/>
    <property type="evidence" value="ECO:0007669"/>
    <property type="project" value="UniProtKB-ARBA"/>
</dbReference>
<dbReference type="FunFam" id="3.40.50.1460:FF:000008">
    <property type="entry name" value="caspase-8 isoform X1"/>
    <property type="match status" value="1"/>
</dbReference>
<evidence type="ECO:0000256" key="14">
    <source>
        <dbReference type="ARBA" id="ARBA00066479"/>
    </source>
</evidence>
<evidence type="ECO:0000256" key="8">
    <source>
        <dbReference type="ARBA" id="ARBA00022737"/>
    </source>
</evidence>
<dbReference type="SUPFAM" id="SSF52129">
    <property type="entry name" value="Caspase-like"/>
    <property type="match status" value="1"/>
</dbReference>
<evidence type="ECO:0000256" key="9">
    <source>
        <dbReference type="ARBA" id="ARBA00022801"/>
    </source>
</evidence>
<dbReference type="SUPFAM" id="SSF47986">
    <property type="entry name" value="DEATH domain"/>
    <property type="match status" value="1"/>
</dbReference>
<evidence type="ECO:0000256" key="6">
    <source>
        <dbReference type="ARBA" id="ARBA00022670"/>
    </source>
</evidence>
<dbReference type="GO" id="GO:0072559">
    <property type="term" value="C:NLRP3 inflammasome complex"/>
    <property type="evidence" value="ECO:0007669"/>
    <property type="project" value="TreeGrafter"/>
</dbReference>
<dbReference type="PIRSF" id="PIRSF038001">
    <property type="entry name" value="Caspase_ICE"/>
    <property type="match status" value="1"/>
</dbReference>
<dbReference type="PROSITE" id="PS50209">
    <property type="entry name" value="CARD"/>
    <property type="match status" value="1"/>
</dbReference>
<feature type="active site" evidence="16">
    <location>
        <position position="200"/>
    </location>
</feature>
<dbReference type="InterPro" id="IPR002398">
    <property type="entry name" value="Pept_C14"/>
</dbReference>
<evidence type="ECO:0000256" key="4">
    <source>
        <dbReference type="ARBA" id="ARBA00022490"/>
    </source>
</evidence>
<comment type="subcellular location">
    <subcellularLocation>
        <location evidence="2">Cytoplasm</location>
    </subcellularLocation>
    <subcellularLocation>
        <location evidence="1">Nucleus</location>
    </subcellularLocation>
</comment>
<dbReference type="InterPro" id="IPR001309">
    <property type="entry name" value="Pept_C14_p20"/>
</dbReference>
<protein>
    <recommendedName>
        <fullName evidence="15">Caspase-8</fullName>
        <ecNumber evidence="14">3.4.22.61</ecNumber>
    </recommendedName>
</protein>
<dbReference type="PROSITE" id="PS50207">
    <property type="entry name" value="CASPASE_P10"/>
    <property type="match status" value="1"/>
</dbReference>
<dbReference type="PROSITE" id="PS01121">
    <property type="entry name" value="CASPASE_HIS"/>
    <property type="match status" value="1"/>
</dbReference>